<dbReference type="GO" id="GO:0008146">
    <property type="term" value="F:sulfotransferase activity"/>
    <property type="evidence" value="ECO:0007669"/>
    <property type="project" value="InterPro"/>
</dbReference>
<reference evidence="4" key="2">
    <citation type="submission" date="2017-05" db="UniProtKB">
        <authorList>
            <consortium name="EnsemblMetazoa"/>
        </authorList>
    </citation>
    <scope>IDENTIFICATION</scope>
</reference>
<dbReference type="AlphaFoldDB" id="A0A1X7V4E2"/>
<dbReference type="Gene3D" id="3.40.50.300">
    <property type="entry name" value="P-loop containing nucleotide triphosphate hydrolases"/>
    <property type="match status" value="1"/>
</dbReference>
<dbReference type="Pfam" id="PF00685">
    <property type="entry name" value="Sulfotransfer_1"/>
    <property type="match status" value="1"/>
</dbReference>
<dbReference type="InterPro" id="IPR027417">
    <property type="entry name" value="P-loop_NTPase"/>
</dbReference>
<dbReference type="Proteomes" id="UP000007879">
    <property type="component" value="Unassembled WGS sequence"/>
</dbReference>
<accession>A0A1X7V4E2</accession>
<keyword evidence="5" id="KW-1185">Reference proteome</keyword>
<evidence type="ECO:0000313" key="4">
    <source>
        <dbReference type="EnsemblMetazoa" id="Aqu2.1.34417_001"/>
    </source>
</evidence>
<keyword evidence="2" id="KW-0808">Transferase</keyword>
<name>A0A1X7V4E2_AMPQE</name>
<organism evidence="4">
    <name type="scientific">Amphimedon queenslandica</name>
    <name type="common">Sponge</name>
    <dbReference type="NCBI Taxonomy" id="400682"/>
    <lineage>
        <taxon>Eukaryota</taxon>
        <taxon>Metazoa</taxon>
        <taxon>Porifera</taxon>
        <taxon>Demospongiae</taxon>
        <taxon>Heteroscleromorpha</taxon>
        <taxon>Haplosclerida</taxon>
        <taxon>Niphatidae</taxon>
        <taxon>Amphimedon</taxon>
    </lineage>
</organism>
<feature type="domain" description="Sulfotransferase" evidence="3">
    <location>
        <begin position="54"/>
        <end position="287"/>
    </location>
</feature>
<dbReference type="EnsemblMetazoa" id="Aqu2.1.34417_001">
    <property type="protein sequence ID" value="Aqu2.1.34417_001"/>
    <property type="gene ID" value="Aqu2.1.34417"/>
</dbReference>
<sequence length="299" mass="34032">MTGYVGLADSAEKFLTGSVSFYDTCDTIGDGLLLYPGSKKQDIVDHCEKFAARPSHVFITSYLRSGTNWISYIVQLIRNDGAVPEVDLDHFAVSIDEMTQEEVEAIEFPRVIKWHFPYDHVAGGPPHQSPAKYIYSYRNPRDVAVSLFLLNKGLERVHPIVWSEFLDDFISGNVTYGSQLDHIKSWWEHRDSPNILMLSYERMKKDPVGAVQAISTFLGYQLSQKLIEEIAANSRIDKMKKNLESFNSALTKYKYVRKGVVGEWHNYFGPEDIKKLDAAVKEKLGDTDIVFDYGDTIDQ</sequence>
<dbReference type="InParanoid" id="A0A1X7V4E2"/>
<protein>
    <recommendedName>
        <fullName evidence="3">Sulfotransferase domain-containing protein</fullName>
    </recommendedName>
</protein>
<dbReference type="SUPFAM" id="SSF52540">
    <property type="entry name" value="P-loop containing nucleoside triphosphate hydrolases"/>
    <property type="match status" value="1"/>
</dbReference>
<dbReference type="OrthoDB" id="205623at2759"/>
<reference evidence="5" key="1">
    <citation type="journal article" date="2010" name="Nature">
        <title>The Amphimedon queenslandica genome and the evolution of animal complexity.</title>
        <authorList>
            <person name="Srivastava M."/>
            <person name="Simakov O."/>
            <person name="Chapman J."/>
            <person name="Fahey B."/>
            <person name="Gauthier M.E."/>
            <person name="Mitros T."/>
            <person name="Richards G.S."/>
            <person name="Conaco C."/>
            <person name="Dacre M."/>
            <person name="Hellsten U."/>
            <person name="Larroux C."/>
            <person name="Putnam N.H."/>
            <person name="Stanke M."/>
            <person name="Adamska M."/>
            <person name="Darling A."/>
            <person name="Degnan S.M."/>
            <person name="Oakley T.H."/>
            <person name="Plachetzki D.C."/>
            <person name="Zhai Y."/>
            <person name="Adamski M."/>
            <person name="Calcino A."/>
            <person name="Cummins S.F."/>
            <person name="Goodstein D.M."/>
            <person name="Harris C."/>
            <person name="Jackson D.J."/>
            <person name="Leys S.P."/>
            <person name="Shu S."/>
            <person name="Woodcroft B.J."/>
            <person name="Vervoort M."/>
            <person name="Kosik K.S."/>
            <person name="Manning G."/>
            <person name="Degnan B.M."/>
            <person name="Rokhsar D.S."/>
        </authorList>
    </citation>
    <scope>NUCLEOTIDE SEQUENCE [LARGE SCALE GENOMIC DNA]</scope>
</reference>
<evidence type="ECO:0000256" key="1">
    <source>
        <dbReference type="ARBA" id="ARBA00005771"/>
    </source>
</evidence>
<dbReference type="KEGG" id="aqu:100638591"/>
<gene>
    <name evidence="4" type="primary">100638591</name>
</gene>
<evidence type="ECO:0000256" key="2">
    <source>
        <dbReference type="ARBA" id="ARBA00022679"/>
    </source>
</evidence>
<evidence type="ECO:0000313" key="5">
    <source>
        <dbReference type="Proteomes" id="UP000007879"/>
    </source>
</evidence>
<dbReference type="PANTHER" id="PTHR11783">
    <property type="entry name" value="SULFOTRANSFERASE SULT"/>
    <property type="match status" value="1"/>
</dbReference>
<evidence type="ECO:0000259" key="3">
    <source>
        <dbReference type="Pfam" id="PF00685"/>
    </source>
</evidence>
<dbReference type="EnsemblMetazoa" id="XM_003385835.2">
    <property type="protein sequence ID" value="XP_003385883.1"/>
    <property type="gene ID" value="LOC100638591"/>
</dbReference>
<comment type="similarity">
    <text evidence="1">Belongs to the sulfotransferase 1 family.</text>
</comment>
<proteinExistence type="inferred from homology"/>
<dbReference type="InterPro" id="IPR000863">
    <property type="entry name" value="Sulfotransferase_dom"/>
</dbReference>
<dbReference type="eggNOG" id="KOG1584">
    <property type="taxonomic scope" value="Eukaryota"/>
</dbReference>